<sequence length="117" mass="12592">MSNAITVTVPHDLGVEKAKARVSEQLTRMQREYVDKVAHSEVIWAGDVATVHVRALGQAASAQITVLKDLLRIDVQLPWLLAALSGAVQQVISRNANDALRIGNASKNDSNGGRKTP</sequence>
<gene>
    <name evidence="1" type="ORF">D1O30_09800</name>
</gene>
<reference evidence="1 2" key="1">
    <citation type="submission" date="2018-08" db="EMBL/GenBank/DDBJ databases">
        <title>Genome sequence of Methylocystis hirsuta CSC1, a methanotroph able to accumulate PHAs.</title>
        <authorList>
            <person name="Bordel S."/>
            <person name="Rodriguez E."/>
            <person name="Gancedo J."/>
            <person name="Munoz R."/>
        </authorList>
    </citation>
    <scope>NUCLEOTIDE SEQUENCE [LARGE SCALE GENOMIC DNA]</scope>
    <source>
        <strain evidence="1 2">CSC1</strain>
    </source>
</reference>
<protein>
    <recommendedName>
        <fullName evidence="3">Polyhydroxyalkanoic acid synthase</fullName>
    </recommendedName>
</protein>
<name>A0A3M9XQA8_9HYPH</name>
<accession>A0A3M9XQA8</accession>
<dbReference type="InterPro" id="IPR013433">
    <property type="entry name" value="PHA_gran_rgn"/>
</dbReference>
<proteinExistence type="predicted"/>
<dbReference type="AlphaFoldDB" id="A0A3M9XQA8"/>
<dbReference type="EMBL" id="QWDD01000001">
    <property type="protein sequence ID" value="RNJ49846.1"/>
    <property type="molecule type" value="Genomic_DNA"/>
</dbReference>
<dbReference type="Proteomes" id="UP000268623">
    <property type="component" value="Unassembled WGS sequence"/>
</dbReference>
<dbReference type="Pfam" id="PF09650">
    <property type="entry name" value="PHA_gran_rgn"/>
    <property type="match status" value="1"/>
</dbReference>
<dbReference type="OrthoDB" id="8853368at2"/>
<organism evidence="1 2">
    <name type="scientific">Methylocystis hirsuta</name>
    <dbReference type="NCBI Taxonomy" id="369798"/>
    <lineage>
        <taxon>Bacteria</taxon>
        <taxon>Pseudomonadati</taxon>
        <taxon>Pseudomonadota</taxon>
        <taxon>Alphaproteobacteria</taxon>
        <taxon>Hyphomicrobiales</taxon>
        <taxon>Methylocystaceae</taxon>
        <taxon>Methylocystis</taxon>
    </lineage>
</organism>
<evidence type="ECO:0008006" key="3">
    <source>
        <dbReference type="Google" id="ProtNLM"/>
    </source>
</evidence>
<keyword evidence="2" id="KW-1185">Reference proteome</keyword>
<evidence type="ECO:0000313" key="1">
    <source>
        <dbReference type="EMBL" id="RNJ49846.1"/>
    </source>
</evidence>
<evidence type="ECO:0000313" key="2">
    <source>
        <dbReference type="Proteomes" id="UP000268623"/>
    </source>
</evidence>
<comment type="caution">
    <text evidence="1">The sequence shown here is derived from an EMBL/GenBank/DDBJ whole genome shotgun (WGS) entry which is preliminary data.</text>
</comment>
<dbReference type="RefSeq" id="WP_123175809.1">
    <property type="nucleotide sequence ID" value="NZ_QWDD01000001.1"/>
</dbReference>